<dbReference type="Proteomes" id="UP000712281">
    <property type="component" value="Unassembled WGS sequence"/>
</dbReference>
<dbReference type="EMBL" id="QGKW02000007">
    <property type="protein sequence ID" value="KAF2618732.1"/>
    <property type="molecule type" value="Genomic_DNA"/>
</dbReference>
<protein>
    <submittedName>
        <fullName evidence="1">Uncharacterized protein</fullName>
    </submittedName>
</protein>
<reference evidence="1" key="1">
    <citation type="submission" date="2019-12" db="EMBL/GenBank/DDBJ databases">
        <title>Genome sequencing and annotation of Brassica cretica.</title>
        <authorList>
            <person name="Studholme D.J."/>
            <person name="Sarris P.F."/>
        </authorList>
    </citation>
    <scope>NUCLEOTIDE SEQUENCE</scope>
    <source>
        <strain evidence="1">PFS-001/15</strain>
        <tissue evidence="1">Leaf</tissue>
    </source>
</reference>
<accession>A0A8S9MID4</accession>
<comment type="caution">
    <text evidence="1">The sequence shown here is derived from an EMBL/GenBank/DDBJ whole genome shotgun (WGS) entry which is preliminary data.</text>
</comment>
<sequence>MQLDAQKHEVSQYLRSAHANRHAEACVSRCMNTRYAEGQVNVETHQGHSKTWLREREKEVRCFRSIDVFRRPINCREVPKDCPEEKESSFRVLISPDQFIQDTEVGFWDLTSRMYLVLVLLRENLVVVLVLVCRSLLPQMPPASPIEDRGTAIPIEDRDWAIPERLRLCGVIVKGLPVSLMWRKNDSVGCICLIGNPDSLSETSSLTPHILLQVTSKKDHSPRRTVGAGVDWTSFAKDSFSRYMSVPDIGDGFRARIAGPPPASPIEDRGTAILIEDRDRAIPKRLRLCGVIVKGLSVSLVEEE</sequence>
<evidence type="ECO:0000313" key="1">
    <source>
        <dbReference type="EMBL" id="KAF2618732.1"/>
    </source>
</evidence>
<gene>
    <name evidence="1" type="ORF">F2Q68_00040198</name>
</gene>
<name>A0A8S9MID4_BRACR</name>
<proteinExistence type="predicted"/>
<dbReference type="AlphaFoldDB" id="A0A8S9MID4"/>
<evidence type="ECO:0000313" key="2">
    <source>
        <dbReference type="Proteomes" id="UP000712281"/>
    </source>
</evidence>
<organism evidence="1 2">
    <name type="scientific">Brassica cretica</name>
    <name type="common">Mustard</name>
    <dbReference type="NCBI Taxonomy" id="69181"/>
    <lineage>
        <taxon>Eukaryota</taxon>
        <taxon>Viridiplantae</taxon>
        <taxon>Streptophyta</taxon>
        <taxon>Embryophyta</taxon>
        <taxon>Tracheophyta</taxon>
        <taxon>Spermatophyta</taxon>
        <taxon>Magnoliopsida</taxon>
        <taxon>eudicotyledons</taxon>
        <taxon>Gunneridae</taxon>
        <taxon>Pentapetalae</taxon>
        <taxon>rosids</taxon>
        <taxon>malvids</taxon>
        <taxon>Brassicales</taxon>
        <taxon>Brassicaceae</taxon>
        <taxon>Brassiceae</taxon>
        <taxon>Brassica</taxon>
    </lineage>
</organism>